<evidence type="ECO:0000256" key="7">
    <source>
        <dbReference type="SAM" id="Phobius"/>
    </source>
</evidence>
<dbReference type="InterPro" id="IPR020846">
    <property type="entry name" value="MFS_dom"/>
</dbReference>
<feature type="compositionally biased region" description="Basic and acidic residues" evidence="6">
    <location>
        <begin position="74"/>
        <end position="86"/>
    </location>
</feature>
<feature type="transmembrane region" description="Helical" evidence="7">
    <location>
        <begin position="258"/>
        <end position="277"/>
    </location>
</feature>
<feature type="compositionally biased region" description="Low complexity" evidence="6">
    <location>
        <begin position="53"/>
        <end position="73"/>
    </location>
</feature>
<evidence type="ECO:0000256" key="4">
    <source>
        <dbReference type="ARBA" id="ARBA00022989"/>
    </source>
</evidence>
<feature type="transmembrane region" description="Helical" evidence="7">
    <location>
        <begin position="314"/>
        <end position="339"/>
    </location>
</feature>
<feature type="transmembrane region" description="Helical" evidence="7">
    <location>
        <begin position="601"/>
        <end position="623"/>
    </location>
</feature>
<dbReference type="GO" id="GO:0022857">
    <property type="term" value="F:transmembrane transporter activity"/>
    <property type="evidence" value="ECO:0007669"/>
    <property type="project" value="InterPro"/>
</dbReference>
<evidence type="ECO:0000256" key="2">
    <source>
        <dbReference type="ARBA" id="ARBA00008335"/>
    </source>
</evidence>
<feature type="domain" description="Major facilitator superfamily (MFS) profile" evidence="8">
    <location>
        <begin position="192"/>
        <end position="625"/>
    </location>
</feature>
<protein>
    <submittedName>
        <fullName evidence="9">MFS transporter</fullName>
    </submittedName>
</protein>
<evidence type="ECO:0000256" key="1">
    <source>
        <dbReference type="ARBA" id="ARBA00004141"/>
    </source>
</evidence>
<dbReference type="PROSITE" id="PS50850">
    <property type="entry name" value="MFS"/>
    <property type="match status" value="1"/>
</dbReference>
<feature type="region of interest" description="Disordered" evidence="6">
    <location>
        <begin position="42"/>
        <end position="124"/>
    </location>
</feature>
<feature type="transmembrane region" description="Helical" evidence="7">
    <location>
        <begin position="229"/>
        <end position="246"/>
    </location>
</feature>
<proteinExistence type="inferred from homology"/>
<evidence type="ECO:0000313" key="9">
    <source>
        <dbReference type="EMBL" id="KAF2017832.1"/>
    </source>
</evidence>
<feature type="transmembrane region" description="Helical" evidence="7">
    <location>
        <begin position="507"/>
        <end position="527"/>
    </location>
</feature>
<dbReference type="AlphaFoldDB" id="A0A6A5XXE9"/>
<evidence type="ECO:0000256" key="3">
    <source>
        <dbReference type="ARBA" id="ARBA00022692"/>
    </source>
</evidence>
<dbReference type="CDD" id="cd17323">
    <property type="entry name" value="MFS_Tpo1_MDR_like"/>
    <property type="match status" value="1"/>
</dbReference>
<reference evidence="9" key="1">
    <citation type="journal article" date="2020" name="Stud. Mycol.">
        <title>101 Dothideomycetes genomes: a test case for predicting lifestyles and emergence of pathogens.</title>
        <authorList>
            <person name="Haridas S."/>
            <person name="Albert R."/>
            <person name="Binder M."/>
            <person name="Bloem J."/>
            <person name="Labutti K."/>
            <person name="Salamov A."/>
            <person name="Andreopoulos B."/>
            <person name="Baker S."/>
            <person name="Barry K."/>
            <person name="Bills G."/>
            <person name="Bluhm B."/>
            <person name="Cannon C."/>
            <person name="Castanera R."/>
            <person name="Culley D."/>
            <person name="Daum C."/>
            <person name="Ezra D."/>
            <person name="Gonzalez J."/>
            <person name="Henrissat B."/>
            <person name="Kuo A."/>
            <person name="Liang C."/>
            <person name="Lipzen A."/>
            <person name="Lutzoni F."/>
            <person name="Magnuson J."/>
            <person name="Mondo S."/>
            <person name="Nolan M."/>
            <person name="Ohm R."/>
            <person name="Pangilinan J."/>
            <person name="Park H.-J."/>
            <person name="Ramirez L."/>
            <person name="Alfaro M."/>
            <person name="Sun H."/>
            <person name="Tritt A."/>
            <person name="Yoshinaga Y."/>
            <person name="Zwiers L.-H."/>
            <person name="Turgeon B."/>
            <person name="Goodwin S."/>
            <person name="Spatafora J."/>
            <person name="Crous P."/>
            <person name="Grigoriev I."/>
        </authorList>
    </citation>
    <scope>NUCLEOTIDE SEQUENCE</scope>
    <source>
        <strain evidence="9">CBS 175.79</strain>
    </source>
</reference>
<evidence type="ECO:0000313" key="10">
    <source>
        <dbReference type="Proteomes" id="UP000799778"/>
    </source>
</evidence>
<dbReference type="Pfam" id="PF07690">
    <property type="entry name" value="MFS_1"/>
    <property type="match status" value="1"/>
</dbReference>
<feature type="transmembrane region" description="Helical" evidence="7">
    <location>
        <begin position="567"/>
        <end position="589"/>
    </location>
</feature>
<accession>A0A6A5XXE9</accession>
<comment type="similarity">
    <text evidence="2">Belongs to the major facilitator superfamily.</text>
</comment>
<dbReference type="SUPFAM" id="SSF103473">
    <property type="entry name" value="MFS general substrate transporter"/>
    <property type="match status" value="1"/>
</dbReference>
<dbReference type="GO" id="GO:0005886">
    <property type="term" value="C:plasma membrane"/>
    <property type="evidence" value="ECO:0007669"/>
    <property type="project" value="TreeGrafter"/>
</dbReference>
<dbReference type="FunFam" id="1.20.1250.20:FF:000082">
    <property type="entry name" value="MFS multidrug transporter, putative"/>
    <property type="match status" value="1"/>
</dbReference>
<dbReference type="Gene3D" id="1.20.1250.20">
    <property type="entry name" value="MFS general substrate transporter like domains"/>
    <property type="match status" value="1"/>
</dbReference>
<evidence type="ECO:0000259" key="8">
    <source>
        <dbReference type="PROSITE" id="PS50850"/>
    </source>
</evidence>
<gene>
    <name evidence="9" type="ORF">BU24DRAFT_460826</name>
</gene>
<organism evidence="9 10">
    <name type="scientific">Aaosphaeria arxii CBS 175.79</name>
    <dbReference type="NCBI Taxonomy" id="1450172"/>
    <lineage>
        <taxon>Eukaryota</taxon>
        <taxon>Fungi</taxon>
        <taxon>Dikarya</taxon>
        <taxon>Ascomycota</taxon>
        <taxon>Pezizomycotina</taxon>
        <taxon>Dothideomycetes</taxon>
        <taxon>Pleosporomycetidae</taxon>
        <taxon>Pleosporales</taxon>
        <taxon>Pleosporales incertae sedis</taxon>
        <taxon>Aaosphaeria</taxon>
    </lineage>
</organism>
<dbReference type="PANTHER" id="PTHR23502">
    <property type="entry name" value="MAJOR FACILITATOR SUPERFAMILY"/>
    <property type="match status" value="1"/>
</dbReference>
<dbReference type="GeneID" id="54289245"/>
<sequence length="638" mass="69943">MQSFLQYHRFRKQVEQQYERHQEILHTTTTRGETAARERLNGQNPNLRLSHFSTSSSVSTSSSSDDDAAGSPSDLEKNEPSSEKQTYDTPTEEEAHEKIEPTSAPLAQESTGLRDNGRAQPIPPEDEYLSRIATVATHRTAGTAFGVTLTGIHVRSRTTHEGGEGKVFVVGYEGPDDPLNPHNWSHLKRIAATACIASIGFVVGFASAIDASALRKASHEFGVSEVVESLATGIFLIGFGFGALFAGPFSETVGRNPVYIATLTLYIMFIMASALAPNIGAQIAFRFIAGLFGATPLTCAGGSLSDMWSPMERVFAFPMFATAAFSGPIIGPVIGGFIAQSDAVSWRWVEWTTLIMSSLVLGVVVLFQPETYPPTLLKWKACHLRAVTGDQRYVAEIEIRGDSLLQRLGVSLYRPFLLTIHEPVIILLSLYMSVIYIVLFTFLEGYTFIFGEVHGVSPGITGLCFLSIEVGLFLAACLVPLIYKWARRDLKKIKEAGGSRLPPEFRLWFAMLGGAPAIPISLFWMGWTSYSHISIWSSLGASTLFGYGTLCIFISSYQYIIDVYESFAASALTFLTLSRYVVAGGMTVAGVPFYKDMGVQYTLTILGGLSVLLVPVPYLFFIYGKKIRNWSKFAVARE</sequence>
<keyword evidence="10" id="KW-1185">Reference proteome</keyword>
<feature type="transmembrane region" description="Helical" evidence="7">
    <location>
        <begin position="424"/>
        <end position="448"/>
    </location>
</feature>
<evidence type="ECO:0000256" key="6">
    <source>
        <dbReference type="SAM" id="MobiDB-lite"/>
    </source>
</evidence>
<feature type="transmembrane region" description="Helical" evidence="7">
    <location>
        <begin position="460"/>
        <end position="486"/>
    </location>
</feature>
<name>A0A6A5XXE9_9PLEO</name>
<dbReference type="InterPro" id="IPR036259">
    <property type="entry name" value="MFS_trans_sf"/>
</dbReference>
<feature type="transmembrane region" description="Helical" evidence="7">
    <location>
        <begin position="283"/>
        <end position="302"/>
    </location>
</feature>
<keyword evidence="5 7" id="KW-0472">Membrane</keyword>
<dbReference type="OrthoDB" id="3936150at2759"/>
<dbReference type="Proteomes" id="UP000799778">
    <property type="component" value="Unassembled WGS sequence"/>
</dbReference>
<dbReference type="InterPro" id="IPR011701">
    <property type="entry name" value="MFS"/>
</dbReference>
<feature type="transmembrane region" description="Helical" evidence="7">
    <location>
        <begin position="533"/>
        <end position="555"/>
    </location>
</feature>
<dbReference type="EMBL" id="ML978068">
    <property type="protein sequence ID" value="KAF2017832.1"/>
    <property type="molecule type" value="Genomic_DNA"/>
</dbReference>
<dbReference type="PANTHER" id="PTHR23502:SF47">
    <property type="entry name" value="MAJOR FACILITATOR SUPERFAMILY (MFS) PROFILE DOMAIN-CONTAINING PROTEIN-RELATED"/>
    <property type="match status" value="1"/>
</dbReference>
<dbReference type="RefSeq" id="XP_033386171.1">
    <property type="nucleotide sequence ID" value="XM_033531848.1"/>
</dbReference>
<feature type="transmembrane region" description="Helical" evidence="7">
    <location>
        <begin position="190"/>
        <end position="209"/>
    </location>
</feature>
<comment type="subcellular location">
    <subcellularLocation>
        <location evidence="1">Membrane</location>
        <topology evidence="1">Multi-pass membrane protein</topology>
    </subcellularLocation>
</comment>
<keyword evidence="4 7" id="KW-1133">Transmembrane helix</keyword>
<keyword evidence="3 7" id="KW-0812">Transmembrane</keyword>
<evidence type="ECO:0000256" key="5">
    <source>
        <dbReference type="ARBA" id="ARBA00023136"/>
    </source>
</evidence>